<dbReference type="EMBL" id="HBHZ01012009">
    <property type="protein sequence ID" value="CAE0196186.1"/>
    <property type="molecule type" value="Transcribed_RNA"/>
</dbReference>
<dbReference type="InterPro" id="IPR049883">
    <property type="entry name" value="NOTCH1_EGF-like"/>
</dbReference>
<dbReference type="PANTHER" id="PTHR22702:SF1">
    <property type="entry name" value="PROTEASE-ASSOCIATED DOMAIN-CONTAINING PROTEIN 1"/>
    <property type="match status" value="1"/>
</dbReference>
<dbReference type="CDD" id="cd00054">
    <property type="entry name" value="EGF_CA"/>
    <property type="match status" value="1"/>
</dbReference>
<evidence type="ECO:0000256" key="5">
    <source>
        <dbReference type="ARBA" id="ARBA00022737"/>
    </source>
</evidence>
<evidence type="ECO:0000256" key="13">
    <source>
        <dbReference type="ARBA" id="ARBA00043947"/>
    </source>
</evidence>
<gene>
    <name evidence="17" type="ORF">CROS1456_LOCUS9283</name>
</gene>
<dbReference type="PANTHER" id="PTHR22702">
    <property type="entry name" value="PROTEASE-ASSOCIATED DOMAIN-CONTAINING PROTEIN"/>
    <property type="match status" value="1"/>
</dbReference>
<evidence type="ECO:0000256" key="12">
    <source>
        <dbReference type="ARBA" id="ARBA00029430"/>
    </source>
</evidence>
<dbReference type="SUPFAM" id="SSF52025">
    <property type="entry name" value="PA domain"/>
    <property type="match status" value="1"/>
</dbReference>
<dbReference type="SUPFAM" id="SSF57196">
    <property type="entry name" value="EGF/Laminin"/>
    <property type="match status" value="1"/>
</dbReference>
<evidence type="ECO:0000256" key="14">
    <source>
        <dbReference type="SAM" id="Phobius"/>
    </source>
</evidence>
<keyword evidence="9" id="KW-1015">Disulfide bond</keyword>
<dbReference type="GO" id="GO:0030665">
    <property type="term" value="C:clathrin-coated vesicle membrane"/>
    <property type="evidence" value="ECO:0007669"/>
    <property type="project" value="UniProtKB-SubCell"/>
</dbReference>
<feature type="signal peptide" evidence="15">
    <location>
        <begin position="1"/>
        <end position="25"/>
    </location>
</feature>
<keyword evidence="4 15" id="KW-0732">Signal</keyword>
<dbReference type="InterPro" id="IPR001881">
    <property type="entry name" value="EGF-like_Ca-bd_dom"/>
</dbReference>
<evidence type="ECO:0000259" key="16">
    <source>
        <dbReference type="PROSITE" id="PS01186"/>
    </source>
</evidence>
<organism evidence="17">
    <name type="scientific">Chloropicon roscoffensis</name>
    <dbReference type="NCBI Taxonomy" id="1461544"/>
    <lineage>
        <taxon>Eukaryota</taxon>
        <taxon>Viridiplantae</taxon>
        <taxon>Chlorophyta</taxon>
        <taxon>Chloropicophyceae</taxon>
        <taxon>Chloropicales</taxon>
        <taxon>Chloropicaceae</taxon>
        <taxon>Chloropicon</taxon>
    </lineage>
</organism>
<dbReference type="FunFam" id="2.10.25.10:FF:000037">
    <property type="entry name" value="Signal peptide, CUB domain and EGF-like domain-containing 2"/>
    <property type="match status" value="1"/>
</dbReference>
<proteinExistence type="predicted"/>
<name>A0A7S3CIM3_9CHLO</name>
<dbReference type="InterPro" id="IPR046450">
    <property type="entry name" value="PA_dom_sf"/>
</dbReference>
<accession>A0A7S3CIM3</accession>
<sequence length="709" mass="78139">MQGSRLAAAIAMILLLAPGAPRAFAKGLFGVQTHAIRVLEPPDVAGEYEGAIGDFGTPLYGASLTGRVLAPKDNGNGCERFEDEGYEAKWVDSDTPVIFLLSRGECFFVEKAYHAQRAGAAAVIVADTKPEPLITMTTPRDNPTVQELVPEIEIPTALVTKKLGDDLRRVLGAGGTVVLEMNWEEAVSNPDGRVEWELWTTANDGCGKSCEQQAEFKRRSAALQVELQSKGYTEFTPHFKIRACDRLSLYAREDCAKKCIRGGRYCSYTGVAAPHNETYGERDVVVEDLRQLCVYDRLRERGQAEMWWNYAAGFAKECRMEDKAFDGKCARRVMEGMEVGGGSQSFVREVEACVGDPDEDAAHPVLERERRMEREMFKAGRGRVSYLPSIIVNGDQYRGRLERSSVLRALCAGFQENSEPGLCLADTMQTNECAGEDHGCWTNPNSAKESATCLDTFRGHLCQCPRGFIGDGFRCEPMNECTLGIANCHQICVDTEDGYECECEDGFLKVSGTSQCVLEDACKVDNGGCEQLCRSTTGEPECYCNVGYSIGADGRTCRDIDECAMGLDECEMRCINADPITSGGLRYMCACDPGYTLDFSDPHMRKCIESDKVLESLGVEEPKGKSPGHVAVEIVLATFLSALIVGAAGFVYYKFYHQRRLDREIKAILEQYVPLDDKPKGEGKLKRTNTMASDYEVEPATSTTLVENR</sequence>
<feature type="chain" id="PRO_5030533319" description="EGF-like domain-containing protein" evidence="15">
    <location>
        <begin position="26"/>
        <end position="709"/>
    </location>
</feature>
<dbReference type="Pfam" id="PF14670">
    <property type="entry name" value="FXa_inhibition"/>
    <property type="match status" value="1"/>
</dbReference>
<dbReference type="Pfam" id="PF02225">
    <property type="entry name" value="PA"/>
    <property type="match status" value="1"/>
</dbReference>
<dbReference type="InterPro" id="IPR003137">
    <property type="entry name" value="PA_domain"/>
</dbReference>
<evidence type="ECO:0000313" key="17">
    <source>
        <dbReference type="EMBL" id="CAE0196186.1"/>
    </source>
</evidence>
<evidence type="ECO:0000256" key="1">
    <source>
        <dbReference type="ARBA" id="ARBA00004614"/>
    </source>
</evidence>
<dbReference type="InterPro" id="IPR009030">
    <property type="entry name" value="Growth_fac_rcpt_cys_sf"/>
</dbReference>
<comment type="subcellular location">
    <subcellularLocation>
        <location evidence="12">Cytoplasmic vesicle</location>
        <location evidence="12">Clathrin-coated vesicle membrane</location>
        <topology evidence="12">Single-pass type I membrane protein</topology>
    </subcellularLocation>
    <subcellularLocation>
        <location evidence="1">Golgi apparatus membrane</location>
        <topology evidence="1">Single-pass type I membrane protein</topology>
    </subcellularLocation>
    <subcellularLocation>
        <location evidence="13">Prevacuolar compartment membrane</location>
        <topology evidence="13">Single-pass type I membrane protein</topology>
    </subcellularLocation>
</comment>
<dbReference type="SMART" id="SM00179">
    <property type="entry name" value="EGF_CA"/>
    <property type="match status" value="3"/>
</dbReference>
<protein>
    <recommendedName>
        <fullName evidence="16">EGF-like domain-containing protein</fullName>
    </recommendedName>
</protein>
<dbReference type="AlphaFoldDB" id="A0A7S3CIM3"/>
<keyword evidence="6" id="KW-0106">Calcium</keyword>
<reference evidence="17" key="1">
    <citation type="submission" date="2021-01" db="EMBL/GenBank/DDBJ databases">
        <authorList>
            <person name="Corre E."/>
            <person name="Pelletier E."/>
            <person name="Niang G."/>
            <person name="Scheremetjew M."/>
            <person name="Finn R."/>
            <person name="Kale V."/>
            <person name="Holt S."/>
            <person name="Cochrane G."/>
            <person name="Meng A."/>
            <person name="Brown T."/>
            <person name="Cohen L."/>
        </authorList>
    </citation>
    <scope>NUCLEOTIDE SEQUENCE</scope>
    <source>
        <strain evidence="17">RCC1871</strain>
    </source>
</reference>
<evidence type="ECO:0000256" key="10">
    <source>
        <dbReference type="ARBA" id="ARBA00023180"/>
    </source>
</evidence>
<feature type="domain" description="EGF-like" evidence="16">
    <location>
        <begin position="462"/>
        <end position="475"/>
    </location>
</feature>
<dbReference type="Pfam" id="PF07645">
    <property type="entry name" value="EGF_CA"/>
    <property type="match status" value="2"/>
</dbReference>
<evidence type="ECO:0000256" key="6">
    <source>
        <dbReference type="ARBA" id="ARBA00022837"/>
    </source>
</evidence>
<keyword evidence="5" id="KW-0677">Repeat</keyword>
<evidence type="ECO:0000256" key="8">
    <source>
        <dbReference type="ARBA" id="ARBA00023136"/>
    </source>
</evidence>
<keyword evidence="2" id="KW-0245">EGF-like domain</keyword>
<dbReference type="PROSITE" id="PS01186">
    <property type="entry name" value="EGF_2"/>
    <property type="match status" value="2"/>
</dbReference>
<keyword evidence="7 14" id="KW-1133">Transmembrane helix</keyword>
<dbReference type="GO" id="GO:0000139">
    <property type="term" value="C:Golgi membrane"/>
    <property type="evidence" value="ECO:0007669"/>
    <property type="project" value="UniProtKB-SubCell"/>
</dbReference>
<keyword evidence="8 14" id="KW-0472">Membrane</keyword>
<dbReference type="Gene3D" id="2.10.25.10">
    <property type="entry name" value="Laminin"/>
    <property type="match status" value="4"/>
</dbReference>
<dbReference type="SMART" id="SM00181">
    <property type="entry name" value="EGF"/>
    <property type="match status" value="4"/>
</dbReference>
<evidence type="ECO:0000256" key="3">
    <source>
        <dbReference type="ARBA" id="ARBA00022692"/>
    </source>
</evidence>
<evidence type="ECO:0000256" key="11">
    <source>
        <dbReference type="ARBA" id="ARBA00023329"/>
    </source>
</evidence>
<dbReference type="InterPro" id="IPR056858">
    <property type="entry name" value="VSR_TRX"/>
</dbReference>
<dbReference type="Gene3D" id="3.50.30.30">
    <property type="match status" value="1"/>
</dbReference>
<feature type="transmembrane region" description="Helical" evidence="14">
    <location>
        <begin position="634"/>
        <end position="653"/>
    </location>
</feature>
<evidence type="ECO:0000256" key="7">
    <source>
        <dbReference type="ARBA" id="ARBA00022989"/>
    </source>
</evidence>
<feature type="domain" description="EGF-like" evidence="16">
    <location>
        <begin position="501"/>
        <end position="516"/>
    </location>
</feature>
<evidence type="ECO:0000256" key="15">
    <source>
        <dbReference type="SAM" id="SignalP"/>
    </source>
</evidence>
<dbReference type="SUPFAM" id="SSF57184">
    <property type="entry name" value="Growth factor receptor domain"/>
    <property type="match status" value="1"/>
</dbReference>
<keyword evidence="3 14" id="KW-0812">Transmembrane</keyword>
<dbReference type="Pfam" id="PF25011">
    <property type="entry name" value="VSR_TRX"/>
    <property type="match status" value="1"/>
</dbReference>
<dbReference type="InterPro" id="IPR000742">
    <property type="entry name" value="EGF"/>
</dbReference>
<keyword evidence="11" id="KW-0968">Cytoplasmic vesicle</keyword>
<dbReference type="GO" id="GO:0005509">
    <property type="term" value="F:calcium ion binding"/>
    <property type="evidence" value="ECO:0007669"/>
    <property type="project" value="InterPro"/>
</dbReference>
<evidence type="ECO:0000256" key="9">
    <source>
        <dbReference type="ARBA" id="ARBA00023157"/>
    </source>
</evidence>
<evidence type="ECO:0000256" key="2">
    <source>
        <dbReference type="ARBA" id="ARBA00022536"/>
    </source>
</evidence>
<evidence type="ECO:0000256" key="4">
    <source>
        <dbReference type="ARBA" id="ARBA00022729"/>
    </source>
</evidence>
<keyword evidence="10" id="KW-0325">Glycoprotein</keyword>